<feature type="domain" description="HTH cro/C1-type" evidence="1">
    <location>
        <begin position="12"/>
        <end position="57"/>
    </location>
</feature>
<reference evidence="2 3" key="1">
    <citation type="submission" date="2016-10" db="EMBL/GenBank/DDBJ databases">
        <authorList>
            <person name="de Groot N.N."/>
        </authorList>
    </citation>
    <scope>NUCLEOTIDE SEQUENCE [LARGE SCALE GENOMIC DNA]</scope>
    <source>
        <strain evidence="2 3">EP1-55-1</strain>
    </source>
</reference>
<dbReference type="RefSeq" id="WP_092910803.1">
    <property type="nucleotide sequence ID" value="NZ_FOXB01000004.1"/>
</dbReference>
<dbReference type="Gene3D" id="1.10.260.40">
    <property type="entry name" value="lambda repressor-like DNA-binding domains"/>
    <property type="match status" value="1"/>
</dbReference>
<sequence>MKEKESYKSIFTLTELADYLGVTRQAISSYKKNNPKRFELILLGYAAKKLDISYDDLKELNKLKGCIVADNKRNDYRYFYNIQELADFLEVALDTVRAYRKKDTSPYKRNELIKLGFAVYKLNVNFNDLIEFDNYKKSKDKLSK</sequence>
<evidence type="ECO:0000313" key="3">
    <source>
        <dbReference type="Proteomes" id="UP000199227"/>
    </source>
</evidence>
<dbReference type="EMBL" id="FOXB01000004">
    <property type="protein sequence ID" value="SFP01925.1"/>
    <property type="molecule type" value="Genomic_DNA"/>
</dbReference>
<protein>
    <recommendedName>
        <fullName evidence="1">HTH cro/C1-type domain-containing protein</fullName>
    </recommendedName>
</protein>
<dbReference type="OrthoDB" id="9812239at2"/>
<dbReference type="AlphaFoldDB" id="A0A1I5LXC4"/>
<gene>
    <name evidence="2" type="ORF">SAMN05216234_10464</name>
</gene>
<organism evidence="2 3">
    <name type="scientific">Hydrogenimonas thermophila</name>
    <dbReference type="NCBI Taxonomy" id="223786"/>
    <lineage>
        <taxon>Bacteria</taxon>
        <taxon>Pseudomonadati</taxon>
        <taxon>Campylobacterota</taxon>
        <taxon>Epsilonproteobacteria</taxon>
        <taxon>Campylobacterales</taxon>
        <taxon>Hydrogenimonadaceae</taxon>
        <taxon>Hydrogenimonas</taxon>
    </lineage>
</organism>
<dbReference type="CDD" id="cd00093">
    <property type="entry name" value="HTH_XRE"/>
    <property type="match status" value="1"/>
</dbReference>
<dbReference type="InterPro" id="IPR010982">
    <property type="entry name" value="Lambda_DNA-bd_dom_sf"/>
</dbReference>
<name>A0A1I5LXC4_9BACT</name>
<evidence type="ECO:0000313" key="2">
    <source>
        <dbReference type="EMBL" id="SFP01925.1"/>
    </source>
</evidence>
<evidence type="ECO:0000259" key="1">
    <source>
        <dbReference type="PROSITE" id="PS50943"/>
    </source>
</evidence>
<accession>A0A1I5LXC4</accession>
<keyword evidence="3" id="KW-1185">Reference proteome</keyword>
<dbReference type="GO" id="GO:0003677">
    <property type="term" value="F:DNA binding"/>
    <property type="evidence" value="ECO:0007669"/>
    <property type="project" value="InterPro"/>
</dbReference>
<dbReference type="Proteomes" id="UP000199227">
    <property type="component" value="Unassembled WGS sequence"/>
</dbReference>
<dbReference type="STRING" id="223786.SAMN05216234_10464"/>
<dbReference type="PROSITE" id="PS50943">
    <property type="entry name" value="HTH_CROC1"/>
    <property type="match status" value="1"/>
</dbReference>
<dbReference type="InterPro" id="IPR001387">
    <property type="entry name" value="Cro/C1-type_HTH"/>
</dbReference>
<dbReference type="SUPFAM" id="SSF47413">
    <property type="entry name" value="lambda repressor-like DNA-binding domains"/>
    <property type="match status" value="1"/>
</dbReference>
<proteinExistence type="predicted"/>